<feature type="transmembrane region" description="Helical" evidence="7">
    <location>
        <begin position="26"/>
        <end position="46"/>
    </location>
</feature>
<proteinExistence type="inferred from homology"/>
<organism evidence="9">
    <name type="scientific">Hyaloraphidium curvatum</name>
    <name type="common">Lower fungus</name>
    <dbReference type="NCBI Taxonomy" id="82268"/>
    <lineage>
        <taxon>Eukaryota</taxon>
        <taxon>Fungi</taxon>
        <taxon>Fungi incertae sedis</taxon>
        <taxon>Chytridiomycota</taxon>
        <taxon>Chytridiomycota incertae sedis</taxon>
        <taxon>Monoblepharidomycetes</taxon>
        <taxon>Monoblepharidales</taxon>
        <taxon>Monoblepharidales incertae sedis</taxon>
        <taxon>Hyaloraphidium</taxon>
    </lineage>
</organism>
<protein>
    <recommendedName>
        <fullName evidence="7">NADH-ubiquinone oxidoreductase chain 4</fullName>
        <ecNumber evidence="7">7.1.1.2</ecNumber>
    </recommendedName>
</protein>
<dbReference type="EC" id="7.1.1.2" evidence="7"/>
<feature type="domain" description="NADH:quinone oxidoreductase/Mrp antiporter transmembrane" evidence="8">
    <location>
        <begin position="106"/>
        <end position="392"/>
    </location>
</feature>
<keyword evidence="7" id="KW-0813">Transport</keyword>
<dbReference type="GO" id="GO:0031966">
    <property type="term" value="C:mitochondrial membrane"/>
    <property type="evidence" value="ECO:0007669"/>
    <property type="project" value="UniProtKB-SubCell"/>
</dbReference>
<accession>Q950T7</accession>
<feature type="transmembrane region" description="Helical" evidence="7">
    <location>
        <begin position="183"/>
        <end position="205"/>
    </location>
</feature>
<keyword evidence="7" id="KW-0520">NAD</keyword>
<feature type="transmembrane region" description="Helical" evidence="7">
    <location>
        <begin position="337"/>
        <end position="359"/>
    </location>
</feature>
<evidence type="ECO:0000256" key="7">
    <source>
        <dbReference type="RuleBase" id="RU003297"/>
    </source>
</evidence>
<dbReference type="PANTHER" id="PTHR43507">
    <property type="entry name" value="NADH-UBIQUINONE OXIDOREDUCTASE CHAIN 4"/>
    <property type="match status" value="1"/>
</dbReference>
<dbReference type="GeneID" id="803627"/>
<dbReference type="GO" id="GO:0003954">
    <property type="term" value="F:NADH dehydrogenase activity"/>
    <property type="evidence" value="ECO:0007669"/>
    <property type="project" value="TreeGrafter"/>
</dbReference>
<dbReference type="EMBL" id="AF402142">
    <property type="protein sequence ID" value="AAK83429.1"/>
    <property type="molecule type" value="Genomic_DNA"/>
</dbReference>
<evidence type="ECO:0000259" key="8">
    <source>
        <dbReference type="Pfam" id="PF00361"/>
    </source>
</evidence>
<gene>
    <name evidence="9" type="primary">nad4</name>
</gene>
<dbReference type="InterPro" id="IPR001750">
    <property type="entry name" value="ND/Mrp_TM"/>
</dbReference>
<dbReference type="GO" id="GO:0015990">
    <property type="term" value="P:electron transport coupled proton transport"/>
    <property type="evidence" value="ECO:0007669"/>
    <property type="project" value="TreeGrafter"/>
</dbReference>
<dbReference type="NCBIfam" id="TIGR01972">
    <property type="entry name" value="NDH_I_M"/>
    <property type="match status" value="1"/>
</dbReference>
<reference evidence="9" key="2">
    <citation type="journal article" date="2002" name="Mol. Biol. Evol.">
        <title>Hyaloraphidium curvatum: a linear mitochondrial genome, tRNA editing, and an evolutionary link to lower fungi.</title>
        <authorList>
            <person name="Forget L."/>
            <person name="Ustinova J."/>
            <person name="Wang Z."/>
            <person name="Huss V.A."/>
            <person name="Franz Lang B."/>
        </authorList>
    </citation>
    <scope>NUCLEOTIDE SEQUENCE</scope>
</reference>
<dbReference type="GO" id="GO:0048039">
    <property type="term" value="F:ubiquinone binding"/>
    <property type="evidence" value="ECO:0007669"/>
    <property type="project" value="TreeGrafter"/>
</dbReference>
<keyword evidence="7" id="KW-0830">Ubiquinone</keyword>
<comment type="similarity">
    <text evidence="3 7">Belongs to the complex I subunit 4 family.</text>
</comment>
<reference evidence="9" key="1">
    <citation type="submission" date="2001-07" db="EMBL/GenBank/DDBJ databases">
        <authorList>
            <person name="Lang F.B.F."/>
        </authorList>
    </citation>
    <scope>NUCLEOTIDE SEQUENCE</scope>
</reference>
<feature type="transmembrane region" description="Helical" evidence="7">
    <location>
        <begin position="276"/>
        <end position="297"/>
    </location>
</feature>
<dbReference type="PRINTS" id="PR01437">
    <property type="entry name" value="NUOXDRDTASE4"/>
</dbReference>
<dbReference type="GO" id="GO:0042773">
    <property type="term" value="P:ATP synthesis coupled electron transport"/>
    <property type="evidence" value="ECO:0007669"/>
    <property type="project" value="InterPro"/>
</dbReference>
<evidence type="ECO:0000256" key="4">
    <source>
        <dbReference type="ARBA" id="ARBA00022692"/>
    </source>
</evidence>
<feature type="transmembrane region" description="Helical" evidence="7">
    <location>
        <begin position="379"/>
        <end position="401"/>
    </location>
</feature>
<dbReference type="GO" id="GO:0008137">
    <property type="term" value="F:NADH dehydrogenase (ubiquinone) activity"/>
    <property type="evidence" value="ECO:0007669"/>
    <property type="project" value="UniProtKB-UniRule"/>
</dbReference>
<comment type="function">
    <text evidence="1">Core subunit of the mitochondrial membrane respiratory chain NADH dehydrogenase (Complex I) that is believed to belong to the minimal assembly required for catalysis. Complex I functions in the transfer of electrons from NADH to the respiratory chain. The immediate electron acceptor for the enzyme is believed to be ubiquinone.</text>
</comment>
<feature type="transmembrane region" description="Helical" evidence="7">
    <location>
        <begin position="91"/>
        <end position="114"/>
    </location>
</feature>
<geneLocation type="mitochondrion" evidence="9"/>
<evidence type="ECO:0000256" key="3">
    <source>
        <dbReference type="ARBA" id="ARBA00009025"/>
    </source>
</evidence>
<comment type="function">
    <text evidence="7">Core subunit of the mitochondrial membrane respiratory chain NADH dehydrogenase (Complex I) which catalyzes electron transfer from NADH through the respiratory chain, using ubiquinone as an electron acceptor. Essential for the catalytic activity and assembly of complex I.</text>
</comment>
<feature type="transmembrane region" description="Helical" evidence="7">
    <location>
        <begin position="422"/>
        <end position="440"/>
    </location>
</feature>
<comment type="catalytic activity">
    <reaction evidence="7">
        <text>a ubiquinone + NADH + 5 H(+)(in) = a ubiquinol + NAD(+) + 4 H(+)(out)</text>
        <dbReference type="Rhea" id="RHEA:29091"/>
        <dbReference type="Rhea" id="RHEA-COMP:9565"/>
        <dbReference type="Rhea" id="RHEA-COMP:9566"/>
        <dbReference type="ChEBI" id="CHEBI:15378"/>
        <dbReference type="ChEBI" id="CHEBI:16389"/>
        <dbReference type="ChEBI" id="CHEBI:17976"/>
        <dbReference type="ChEBI" id="CHEBI:57540"/>
        <dbReference type="ChEBI" id="CHEBI:57945"/>
        <dbReference type="EC" id="7.1.1.2"/>
    </reaction>
</comment>
<keyword evidence="7 9" id="KW-0496">Mitochondrion</keyword>
<evidence type="ECO:0000256" key="6">
    <source>
        <dbReference type="ARBA" id="ARBA00023136"/>
    </source>
</evidence>
<keyword evidence="4 7" id="KW-0812">Transmembrane</keyword>
<evidence type="ECO:0000256" key="5">
    <source>
        <dbReference type="ARBA" id="ARBA00022989"/>
    </source>
</evidence>
<dbReference type="RefSeq" id="NP_150107.1">
    <property type="nucleotide sequence ID" value="NC_003048.1"/>
</dbReference>
<keyword evidence="5 7" id="KW-1133">Transmembrane helix</keyword>
<feature type="transmembrane region" description="Helical" evidence="7">
    <location>
        <begin position="58"/>
        <end position="79"/>
    </location>
</feature>
<dbReference type="AlphaFoldDB" id="Q950T7"/>
<dbReference type="PANTHER" id="PTHR43507:SF1">
    <property type="entry name" value="NADH-UBIQUINONE OXIDOREDUCTASE CHAIN 4"/>
    <property type="match status" value="1"/>
</dbReference>
<keyword evidence="6 7" id="KW-0472">Membrane</keyword>
<keyword evidence="9" id="KW-0560">Oxidoreductase</keyword>
<evidence type="ECO:0000256" key="1">
    <source>
        <dbReference type="ARBA" id="ARBA00003257"/>
    </source>
</evidence>
<evidence type="ECO:0000256" key="2">
    <source>
        <dbReference type="ARBA" id="ARBA00004141"/>
    </source>
</evidence>
<feature type="transmembrane region" description="Helical" evidence="7">
    <location>
        <begin position="135"/>
        <end position="163"/>
    </location>
</feature>
<keyword evidence="7" id="KW-0249">Electron transport</keyword>
<feature type="transmembrane region" description="Helical" evidence="7">
    <location>
        <begin position="217"/>
        <end position="240"/>
    </location>
</feature>
<sequence>MILWLLILLPLAPILLAPLLRFNLQVGALWAMALTLIHSFYILIIFNPYTGQFQFSFMGLGLDGISLTLVILTAFIMPICLLVEPEQAVPLLIIEALLMAVFLVLDVMVFYLCFESVLVPLFYMMGNYGGRDRRLSAALALFLYTLGGSLVMLTSIGILYLEASTTHLQALLTVPLSEKNQNMLFWGFLLAFAVKVPMIPFHLWLPEAHVEAPTGGSILLAGIILKLGTYGFLRFVLPLFPLASMSYQPIVAAVSLVGVVYAGLTALRQTDVKKIIAYSSVAHMNLAMLGIFSNNLLALEGAILMMIAHGLVSGALFYCIGALYDRHHTRLVRYYRGLASTMPAFAIFFLFFTLANVAFPGTANFMGEFLIFTGLVNQNIMVTILASSGMLLTASYSMWLYNRMMFGAPASSIDYYNDLTRMDWTVMVLLAIPTLWIGFYPNAILELVHLDTLALLI</sequence>
<evidence type="ECO:0000313" key="9">
    <source>
        <dbReference type="EMBL" id="AAK83429.1"/>
    </source>
</evidence>
<dbReference type="Pfam" id="PF00361">
    <property type="entry name" value="Proton_antipo_M"/>
    <property type="match status" value="1"/>
</dbReference>
<feature type="transmembrane region" description="Helical" evidence="7">
    <location>
        <begin position="303"/>
        <end position="325"/>
    </location>
</feature>
<dbReference type="InterPro" id="IPR003918">
    <property type="entry name" value="NADH_UbQ_OxRdtase"/>
</dbReference>
<comment type="subcellular location">
    <subcellularLocation>
        <location evidence="2">Membrane</location>
        <topology evidence="2">Multi-pass membrane protein</topology>
    </subcellularLocation>
    <subcellularLocation>
        <location evidence="7">Mitochondrion membrane</location>
        <topology evidence="7">Multi-pass membrane protein</topology>
    </subcellularLocation>
</comment>
<keyword evidence="7" id="KW-0679">Respiratory chain</keyword>
<dbReference type="InterPro" id="IPR010227">
    <property type="entry name" value="NADH_Q_OxRdtase_chainM/4"/>
</dbReference>
<name>Q950T7_HYACU</name>
<feature type="transmembrane region" description="Helical" evidence="7">
    <location>
        <begin position="246"/>
        <end position="264"/>
    </location>
</feature>